<evidence type="ECO:0000313" key="6">
    <source>
        <dbReference type="EMBL" id="CAB4928248.1"/>
    </source>
</evidence>
<feature type="domain" description="D-isomer specific 2-hydroxyacid dehydrogenase catalytic" evidence="4">
    <location>
        <begin position="44"/>
        <end position="340"/>
    </location>
</feature>
<dbReference type="InterPro" id="IPR029753">
    <property type="entry name" value="D-isomer_DH_CS"/>
</dbReference>
<dbReference type="InterPro" id="IPR006139">
    <property type="entry name" value="D-isomer_2_OHA_DH_cat_dom"/>
</dbReference>
<dbReference type="Gene3D" id="3.40.50.720">
    <property type="entry name" value="NAD(P)-binding Rossmann-like Domain"/>
    <property type="match status" value="2"/>
</dbReference>
<dbReference type="PANTHER" id="PTHR42789">
    <property type="entry name" value="D-ISOMER SPECIFIC 2-HYDROXYACID DEHYDROGENASE FAMILY PROTEIN (AFU_ORTHOLOGUE AFUA_6G10090)"/>
    <property type="match status" value="1"/>
</dbReference>
<name>A0A6J7IAV3_9ZZZZ</name>
<dbReference type="GO" id="GO:0016616">
    <property type="term" value="F:oxidoreductase activity, acting on the CH-OH group of donors, NAD or NADP as acceptor"/>
    <property type="evidence" value="ECO:0007669"/>
    <property type="project" value="InterPro"/>
</dbReference>
<dbReference type="PROSITE" id="PS00671">
    <property type="entry name" value="D_2_HYDROXYACID_DH_3"/>
    <property type="match status" value="1"/>
</dbReference>
<feature type="domain" description="D-isomer specific 2-hydroxyacid dehydrogenase NAD-binding" evidence="5">
    <location>
        <begin position="129"/>
        <end position="308"/>
    </location>
</feature>
<evidence type="ECO:0000256" key="2">
    <source>
        <dbReference type="ARBA" id="ARBA00023002"/>
    </source>
</evidence>
<dbReference type="InterPro" id="IPR050857">
    <property type="entry name" value="D-2-hydroxyacid_DH"/>
</dbReference>
<evidence type="ECO:0000256" key="1">
    <source>
        <dbReference type="ARBA" id="ARBA00005854"/>
    </source>
</evidence>
<dbReference type="PANTHER" id="PTHR42789:SF1">
    <property type="entry name" value="D-ISOMER SPECIFIC 2-HYDROXYACID DEHYDROGENASE FAMILY PROTEIN (AFU_ORTHOLOGUE AFUA_6G10090)"/>
    <property type="match status" value="1"/>
</dbReference>
<dbReference type="SUPFAM" id="SSF52283">
    <property type="entry name" value="Formate/glycerate dehydrogenase catalytic domain-like"/>
    <property type="match status" value="1"/>
</dbReference>
<protein>
    <submittedName>
        <fullName evidence="6">Unannotated protein</fullName>
    </submittedName>
</protein>
<dbReference type="GO" id="GO:0051287">
    <property type="term" value="F:NAD binding"/>
    <property type="evidence" value="ECO:0007669"/>
    <property type="project" value="InterPro"/>
</dbReference>
<evidence type="ECO:0000259" key="4">
    <source>
        <dbReference type="Pfam" id="PF00389"/>
    </source>
</evidence>
<dbReference type="SUPFAM" id="SSF51735">
    <property type="entry name" value="NAD(P)-binding Rossmann-fold domains"/>
    <property type="match status" value="1"/>
</dbReference>
<evidence type="ECO:0000259" key="5">
    <source>
        <dbReference type="Pfam" id="PF02826"/>
    </source>
</evidence>
<dbReference type="EMBL" id="CAFBMZ010000050">
    <property type="protein sequence ID" value="CAB4928248.1"/>
    <property type="molecule type" value="Genomic_DNA"/>
</dbReference>
<dbReference type="AlphaFoldDB" id="A0A6J7IAV3"/>
<sequence length="351" mass="38065">MTKILCAGDFFVLPELFDGALRERLPSHPFEFTYIKTQWPMEPFRDIDGVFEASGAVSELIEKLQGVEIAATHLAPFSAEVFKNAPDLKMIGVCRGGPVNIDLKAATEAGVLVSYAPGRNAQAAAEFAIALMLAAMRRITRGNSDLHNGIWRGDFYSYEKTGIEICGTTVGLIGYGAIGRIVAKILIAMGANVIVFDPYTDKTVMEADGVESVELDYLLKNSSVVSLHARLTSESRNILNAENMKLLPEGAVIVNSARGGLMDYKPLPDLLRSGRIGAIALDVYDIEPPPSDWPLLGIENVVLAPHLAGATKQTAWRAANIIGDEIKLFLEGKAPQFVANKEILSTHLLEK</sequence>
<keyword evidence="3" id="KW-0520">NAD</keyword>
<comment type="similarity">
    <text evidence="1">Belongs to the D-isomer specific 2-hydroxyacid dehydrogenase family.</text>
</comment>
<evidence type="ECO:0000256" key="3">
    <source>
        <dbReference type="ARBA" id="ARBA00023027"/>
    </source>
</evidence>
<organism evidence="6">
    <name type="scientific">freshwater metagenome</name>
    <dbReference type="NCBI Taxonomy" id="449393"/>
    <lineage>
        <taxon>unclassified sequences</taxon>
        <taxon>metagenomes</taxon>
        <taxon>ecological metagenomes</taxon>
    </lineage>
</organism>
<reference evidence="6" key="1">
    <citation type="submission" date="2020-05" db="EMBL/GenBank/DDBJ databases">
        <authorList>
            <person name="Chiriac C."/>
            <person name="Salcher M."/>
            <person name="Ghai R."/>
            <person name="Kavagutti S V."/>
        </authorList>
    </citation>
    <scope>NUCLEOTIDE SEQUENCE</scope>
</reference>
<proteinExistence type="inferred from homology"/>
<gene>
    <name evidence="6" type="ORF">UFOPK3684_00808</name>
</gene>
<keyword evidence="2" id="KW-0560">Oxidoreductase</keyword>
<accession>A0A6J7IAV3</accession>
<dbReference type="CDD" id="cd12171">
    <property type="entry name" value="2-Hacid_dh_10"/>
    <property type="match status" value="1"/>
</dbReference>
<dbReference type="InterPro" id="IPR036291">
    <property type="entry name" value="NAD(P)-bd_dom_sf"/>
</dbReference>
<dbReference type="Pfam" id="PF00389">
    <property type="entry name" value="2-Hacid_dh"/>
    <property type="match status" value="1"/>
</dbReference>
<dbReference type="InterPro" id="IPR006140">
    <property type="entry name" value="D-isomer_DH_NAD-bd"/>
</dbReference>
<dbReference type="Pfam" id="PF02826">
    <property type="entry name" value="2-Hacid_dh_C"/>
    <property type="match status" value="1"/>
</dbReference>